<dbReference type="EMBL" id="LR700248">
    <property type="protein sequence ID" value="VVH83217.1"/>
    <property type="molecule type" value="Genomic_DNA"/>
</dbReference>
<evidence type="ECO:0000313" key="2">
    <source>
        <dbReference type="EMBL" id="VVH83217.1"/>
    </source>
</evidence>
<keyword evidence="2" id="KW-0378">Hydrolase</keyword>
<dbReference type="AlphaFoldDB" id="A0A5E5R5H5"/>
<evidence type="ECO:0000256" key="1">
    <source>
        <dbReference type="SAM" id="SignalP"/>
    </source>
</evidence>
<accession>A0A5E5R5H5</accession>
<feature type="chain" id="PRO_5022904316" evidence="1">
    <location>
        <begin position="25"/>
        <end position="91"/>
    </location>
</feature>
<sequence>MHKRTYLNACLVLALAAGASQALAAPGASEMAGDVAVLQASPASTGHARFANPNAAISAAGIHFAAPPPAAWPAPRRWRRNRVRRCKWGWA</sequence>
<reference evidence="2" key="1">
    <citation type="submission" date="2019-09" db="EMBL/GenBank/DDBJ databases">
        <authorList>
            <person name="Gross C."/>
            <person name="Bohn E."/>
        </authorList>
    </citation>
    <scope>NUCLEOTIDE SEQUENCE</scope>
    <source>
        <strain evidence="2">ID40</strain>
    </source>
</reference>
<organism evidence="2">
    <name type="scientific">Pseudomonas aeruginosa</name>
    <dbReference type="NCBI Taxonomy" id="287"/>
    <lineage>
        <taxon>Bacteria</taxon>
        <taxon>Pseudomonadati</taxon>
        <taxon>Pseudomonadota</taxon>
        <taxon>Gammaproteobacteria</taxon>
        <taxon>Pseudomonadales</taxon>
        <taxon>Pseudomonadaceae</taxon>
        <taxon>Pseudomonas</taxon>
    </lineage>
</organism>
<feature type="signal peptide" evidence="1">
    <location>
        <begin position="1"/>
        <end position="24"/>
    </location>
</feature>
<proteinExistence type="predicted"/>
<dbReference type="EC" id="3.4.21.50" evidence="2"/>
<protein>
    <submittedName>
        <fullName evidence="2">Lysyl endopeptidase</fullName>
        <ecNumber evidence="2">3.4.21.50</ecNumber>
    </submittedName>
</protein>
<gene>
    <name evidence="2" type="primary">prpL_2</name>
    <name evidence="2" type="ORF">TUEID40_04412</name>
</gene>
<keyword evidence="1" id="KW-0732">Signal</keyword>
<name>A0A5E5R5H5_PSEAI</name>
<dbReference type="GO" id="GO:0016787">
    <property type="term" value="F:hydrolase activity"/>
    <property type="evidence" value="ECO:0007669"/>
    <property type="project" value="UniProtKB-KW"/>
</dbReference>